<keyword evidence="2" id="KW-1185">Reference proteome</keyword>
<dbReference type="Proteomes" id="UP001168821">
    <property type="component" value="Unassembled WGS sequence"/>
</dbReference>
<dbReference type="EMBL" id="JALNTZ010000001">
    <property type="protein sequence ID" value="KAJ3666625.1"/>
    <property type="molecule type" value="Genomic_DNA"/>
</dbReference>
<evidence type="ECO:0000313" key="1">
    <source>
        <dbReference type="EMBL" id="KAJ3666625.1"/>
    </source>
</evidence>
<sequence>MELGADKCAVFHLRRGRSPEFSEDVQLADRSIFRHLDAEERYKYLGIQQQRAHDAPKLKETQQTSIGTCFRRFGLPNSRDKTRCQPPICLPFQSYSTALEE</sequence>
<accession>A0AA38J3E5</accession>
<proteinExistence type="predicted"/>
<organism evidence="1 2">
    <name type="scientific">Zophobas morio</name>
    <dbReference type="NCBI Taxonomy" id="2755281"/>
    <lineage>
        <taxon>Eukaryota</taxon>
        <taxon>Metazoa</taxon>
        <taxon>Ecdysozoa</taxon>
        <taxon>Arthropoda</taxon>
        <taxon>Hexapoda</taxon>
        <taxon>Insecta</taxon>
        <taxon>Pterygota</taxon>
        <taxon>Neoptera</taxon>
        <taxon>Endopterygota</taxon>
        <taxon>Coleoptera</taxon>
        <taxon>Polyphaga</taxon>
        <taxon>Cucujiformia</taxon>
        <taxon>Tenebrionidae</taxon>
        <taxon>Zophobas</taxon>
    </lineage>
</organism>
<evidence type="ECO:0000313" key="2">
    <source>
        <dbReference type="Proteomes" id="UP001168821"/>
    </source>
</evidence>
<comment type="caution">
    <text evidence="1">The sequence shown here is derived from an EMBL/GenBank/DDBJ whole genome shotgun (WGS) entry which is preliminary data.</text>
</comment>
<gene>
    <name evidence="1" type="ORF">Zmor_002060</name>
</gene>
<protein>
    <submittedName>
        <fullName evidence="1">Uncharacterized protein</fullName>
    </submittedName>
</protein>
<dbReference type="AlphaFoldDB" id="A0AA38J3E5"/>
<reference evidence="1" key="1">
    <citation type="journal article" date="2023" name="G3 (Bethesda)">
        <title>Whole genome assemblies of Zophobas morio and Tenebrio molitor.</title>
        <authorList>
            <person name="Kaur S."/>
            <person name="Stinson S.A."/>
            <person name="diCenzo G.C."/>
        </authorList>
    </citation>
    <scope>NUCLEOTIDE SEQUENCE</scope>
    <source>
        <strain evidence="1">QUZm001</strain>
    </source>
</reference>
<name>A0AA38J3E5_9CUCU</name>